<dbReference type="Proteomes" id="UP000286402">
    <property type="component" value="Unassembled WGS sequence"/>
</dbReference>
<keyword evidence="10" id="KW-1185">Reference proteome</keyword>
<dbReference type="InterPro" id="IPR039426">
    <property type="entry name" value="TonB-dep_rcpt-like"/>
</dbReference>
<proteinExistence type="inferred from homology"/>
<accession>A0A420FG02</accession>
<evidence type="ECO:0000259" key="8">
    <source>
        <dbReference type="Pfam" id="PF07715"/>
    </source>
</evidence>
<dbReference type="Gene3D" id="2.40.170.20">
    <property type="entry name" value="TonB-dependent receptor, beta-barrel domain"/>
    <property type="match status" value="1"/>
</dbReference>
<evidence type="ECO:0000256" key="5">
    <source>
        <dbReference type="ARBA" id="ARBA00023136"/>
    </source>
</evidence>
<dbReference type="SUPFAM" id="SSF49464">
    <property type="entry name" value="Carboxypeptidase regulatory domain-like"/>
    <property type="match status" value="1"/>
</dbReference>
<dbReference type="PROSITE" id="PS52016">
    <property type="entry name" value="TONB_DEPENDENT_REC_3"/>
    <property type="match status" value="1"/>
</dbReference>
<evidence type="ECO:0000256" key="7">
    <source>
        <dbReference type="PROSITE-ProRule" id="PRU01360"/>
    </source>
</evidence>
<keyword evidence="6 7" id="KW-0998">Cell outer membrane</keyword>
<evidence type="ECO:0000256" key="6">
    <source>
        <dbReference type="ARBA" id="ARBA00023237"/>
    </source>
</evidence>
<dbReference type="InterPro" id="IPR037066">
    <property type="entry name" value="Plug_dom_sf"/>
</dbReference>
<evidence type="ECO:0000256" key="3">
    <source>
        <dbReference type="ARBA" id="ARBA00022452"/>
    </source>
</evidence>
<evidence type="ECO:0000256" key="4">
    <source>
        <dbReference type="ARBA" id="ARBA00022692"/>
    </source>
</evidence>
<gene>
    <name evidence="9" type="ORF">BCY89_17375</name>
</gene>
<keyword evidence="5 7" id="KW-0472">Membrane</keyword>
<keyword evidence="3 7" id="KW-1134">Transmembrane beta strand</keyword>
<dbReference type="AlphaFoldDB" id="A0A420FG02"/>
<dbReference type="Pfam" id="PF13715">
    <property type="entry name" value="CarbopepD_reg_2"/>
    <property type="match status" value="1"/>
</dbReference>
<dbReference type="InterPro" id="IPR036942">
    <property type="entry name" value="Beta-barrel_TonB_sf"/>
</dbReference>
<protein>
    <recommendedName>
        <fullName evidence="8">TonB-dependent receptor plug domain-containing protein</fullName>
    </recommendedName>
</protein>
<evidence type="ECO:0000256" key="2">
    <source>
        <dbReference type="ARBA" id="ARBA00022448"/>
    </source>
</evidence>
<dbReference type="NCBIfam" id="TIGR04056">
    <property type="entry name" value="OMP_RagA_SusC"/>
    <property type="match status" value="1"/>
</dbReference>
<dbReference type="GO" id="GO:0009279">
    <property type="term" value="C:cell outer membrane"/>
    <property type="evidence" value="ECO:0007669"/>
    <property type="project" value="UniProtKB-SubCell"/>
</dbReference>
<dbReference type="SUPFAM" id="SSF56935">
    <property type="entry name" value="Porins"/>
    <property type="match status" value="1"/>
</dbReference>
<dbReference type="InterPro" id="IPR023996">
    <property type="entry name" value="TonB-dep_OMP_SusC/RagA"/>
</dbReference>
<keyword evidence="4 7" id="KW-0812">Transmembrane</keyword>
<keyword evidence="2 7" id="KW-0813">Transport</keyword>
<organism evidence="9 10">
    <name type="scientific">Sphingobacterium siyangense</name>
    <dbReference type="NCBI Taxonomy" id="459529"/>
    <lineage>
        <taxon>Bacteria</taxon>
        <taxon>Pseudomonadati</taxon>
        <taxon>Bacteroidota</taxon>
        <taxon>Sphingobacteriia</taxon>
        <taxon>Sphingobacteriales</taxon>
        <taxon>Sphingobacteriaceae</taxon>
        <taxon>Sphingobacterium</taxon>
    </lineage>
</organism>
<comment type="caution">
    <text evidence="9">The sequence shown here is derived from an EMBL/GenBank/DDBJ whole genome shotgun (WGS) entry which is preliminary data.</text>
</comment>
<reference evidence="9 10" key="1">
    <citation type="submission" date="2016-07" db="EMBL/GenBank/DDBJ databases">
        <title>Genome analysis of Sphingobacterium siyangense T12B17.</title>
        <authorList>
            <person name="Xu D."/>
            <person name="Su Y."/>
            <person name="Zheng S."/>
        </authorList>
    </citation>
    <scope>NUCLEOTIDE SEQUENCE [LARGE SCALE GENOMIC DNA]</scope>
    <source>
        <strain evidence="9 10">T12B17</strain>
    </source>
</reference>
<dbReference type="Pfam" id="PF07715">
    <property type="entry name" value="Plug"/>
    <property type="match status" value="1"/>
</dbReference>
<evidence type="ECO:0000313" key="10">
    <source>
        <dbReference type="Proteomes" id="UP000286402"/>
    </source>
</evidence>
<comment type="similarity">
    <text evidence="7">Belongs to the TonB-dependent receptor family.</text>
</comment>
<dbReference type="InterPro" id="IPR008969">
    <property type="entry name" value="CarboxyPept-like_regulatory"/>
</dbReference>
<dbReference type="Gene3D" id="2.170.130.10">
    <property type="entry name" value="TonB-dependent receptor, plug domain"/>
    <property type="match status" value="1"/>
</dbReference>
<dbReference type="RefSeq" id="WP_120336144.1">
    <property type="nucleotide sequence ID" value="NZ_MCAQ01000028.1"/>
</dbReference>
<dbReference type="InterPro" id="IPR012910">
    <property type="entry name" value="Plug_dom"/>
</dbReference>
<sequence length="1085" mass="121595">MKILKPNINLILLFTFLTLPLAFVQGQQNVYIFKGKVIDSLTKKGIAAVSIRDIATGRNATTDQKGEFQIQYQSAPKKAVVFSILGYETKAINDNGVGKYLTVELAPKELRLEEATVSTGYQIKPRERVTGSFELVGRSQIDRRIHQNVLEQLNGRVASIRFDVPNVSSNVTPKMNIRGRNTIFSNDQPLYILDNMAYDGDITLINSNDIESITVLKDAAASSIWGARAGNGVVVIRTKSGKANDRPTVSFNSSLAYTPKPDLSRLKRISSSDFIDFETMLFNKGYYDSQLTRPYPVAQTPVVETLVLLRNGLIDAQTASSRIDKLRKIDVRDDVERYLYTNKLVQQYGINIKGGNNVLRYFLSANYDHNKEDKVKNSNNRFSIRSNTSYQLGKKLELTSNIVFSQKTLTNLYPSTLNDLTSFSLGSGKFLYPYAELAAEDGAYLSLPNGLRDTFKKSAMEKGLLDWTFTPLDEIYHNTSNSTNKSTEYLFNPSLLYRPIEGVSLVANYQYQKQVGNQQTLRDRNSYDVRNLINRFAQVSATGVVSFPVPVGDILQTEADEQRSQQGRIQANFERSFDTNHHLDAMLGMEVRENKIVDHSNIAYGYAERGLVSVPVDYVTRYKYYDASGSGNIPYGVSMTSTTSRFFSYFGNLAYTYKGRYSLSGSARVDQSNLFGVKTNNRKVPLWSVGGLWHIHQEDWLKRDWVNKLSLRSTFGYSGNVGDAVGITTITLSNAYLTNAPRADVQNPPNESLRWEKNRLLNFGLDFGFFKNRLSGSLEYYAKRNTDLLSNSDIDPTTGLGNLSGKSVFLGNVATTTGNGVDLTLNAVNIRQPKFGWESTIVFSVNHSKVKEYYSQSTTAQSYINSNNAVTPLIGYPVYTVFGYQWAGLDPENGMPRGYLDGEISNEYSKIMNAPVGTLAYHGPAKATVFGALTNTLRYGDLSLTFNLDYRFGSYFKRSSISYGMMATSWAGHADYADRWQQPGDEKRTDVPALVYPFNGNATSFYIGSSALVEKADYIALHDVYLDYTVRPELLKRYGIKSLVLKGYVSNLGYLWLANSRGLDPFYENTIRPQKSFTLGLNLTF</sequence>
<evidence type="ECO:0000256" key="1">
    <source>
        <dbReference type="ARBA" id="ARBA00004571"/>
    </source>
</evidence>
<dbReference type="NCBIfam" id="TIGR04057">
    <property type="entry name" value="SusC_RagA_signa"/>
    <property type="match status" value="1"/>
</dbReference>
<name>A0A420FG02_9SPHI</name>
<comment type="subcellular location">
    <subcellularLocation>
        <location evidence="1 7">Cell outer membrane</location>
        <topology evidence="1 7">Multi-pass membrane protein</topology>
    </subcellularLocation>
</comment>
<feature type="domain" description="TonB-dependent receptor plug" evidence="8">
    <location>
        <begin position="127"/>
        <end position="233"/>
    </location>
</feature>
<dbReference type="InterPro" id="IPR023997">
    <property type="entry name" value="TonB-dep_OMP_SusC/RagA_CS"/>
</dbReference>
<dbReference type="EMBL" id="MCAQ01000028">
    <property type="protein sequence ID" value="RKF31920.1"/>
    <property type="molecule type" value="Genomic_DNA"/>
</dbReference>
<evidence type="ECO:0000313" key="9">
    <source>
        <dbReference type="EMBL" id="RKF31920.1"/>
    </source>
</evidence>